<dbReference type="AlphaFoldDB" id="T1K2F2"/>
<dbReference type="EMBL" id="CAEY01001362">
    <property type="status" value="NOT_ANNOTATED_CDS"/>
    <property type="molecule type" value="Genomic_DNA"/>
</dbReference>
<dbReference type="Proteomes" id="UP000015104">
    <property type="component" value="Unassembled WGS sequence"/>
</dbReference>
<evidence type="ECO:0000313" key="2">
    <source>
        <dbReference type="Proteomes" id="UP000015104"/>
    </source>
</evidence>
<sequence>MFTFLLANLTPDAISKIYVKQLKKRFEGEDLTKKEKGSAKVFPHSNG</sequence>
<reference evidence="1" key="2">
    <citation type="submission" date="2015-06" db="UniProtKB">
        <authorList>
            <consortium name="EnsemblMetazoa"/>
        </authorList>
    </citation>
    <scope>IDENTIFICATION</scope>
</reference>
<dbReference type="EnsemblMetazoa" id="tetur04g04810.1">
    <property type="protein sequence ID" value="tetur04g04810.1"/>
    <property type="gene ID" value="tetur04g04810"/>
</dbReference>
<protein>
    <submittedName>
        <fullName evidence="1">Uncharacterized protein</fullName>
    </submittedName>
</protein>
<dbReference type="HOGENOM" id="CLU_3175999_0_0_1"/>
<organism evidence="1 2">
    <name type="scientific">Tetranychus urticae</name>
    <name type="common">Two-spotted spider mite</name>
    <dbReference type="NCBI Taxonomy" id="32264"/>
    <lineage>
        <taxon>Eukaryota</taxon>
        <taxon>Metazoa</taxon>
        <taxon>Ecdysozoa</taxon>
        <taxon>Arthropoda</taxon>
        <taxon>Chelicerata</taxon>
        <taxon>Arachnida</taxon>
        <taxon>Acari</taxon>
        <taxon>Acariformes</taxon>
        <taxon>Trombidiformes</taxon>
        <taxon>Prostigmata</taxon>
        <taxon>Eleutherengona</taxon>
        <taxon>Raphignathae</taxon>
        <taxon>Tetranychoidea</taxon>
        <taxon>Tetranychidae</taxon>
        <taxon>Tetranychus</taxon>
    </lineage>
</organism>
<proteinExistence type="predicted"/>
<name>T1K2F2_TETUR</name>
<accession>T1K2F2</accession>
<evidence type="ECO:0000313" key="1">
    <source>
        <dbReference type="EnsemblMetazoa" id="tetur04g04810.1"/>
    </source>
</evidence>
<reference evidence="2" key="1">
    <citation type="submission" date="2011-08" db="EMBL/GenBank/DDBJ databases">
        <authorList>
            <person name="Rombauts S."/>
        </authorList>
    </citation>
    <scope>NUCLEOTIDE SEQUENCE</scope>
    <source>
        <strain evidence="2">London</strain>
    </source>
</reference>
<keyword evidence="2" id="KW-1185">Reference proteome</keyword>